<reference evidence="1 2" key="1">
    <citation type="journal article" date="2024" name="G3 (Bethesda)">
        <title>Genome assembly of Hibiscus sabdariffa L. provides insights into metabolisms of medicinal natural products.</title>
        <authorList>
            <person name="Kim T."/>
        </authorList>
    </citation>
    <scope>NUCLEOTIDE SEQUENCE [LARGE SCALE GENOMIC DNA]</scope>
    <source>
        <strain evidence="1">TK-2024</strain>
        <tissue evidence="1">Old leaves</tissue>
    </source>
</reference>
<gene>
    <name evidence="1" type="ORF">V6N12_062816</name>
</gene>
<name>A0ABR2F9Y6_9ROSI</name>
<proteinExistence type="predicted"/>
<organism evidence="1 2">
    <name type="scientific">Hibiscus sabdariffa</name>
    <name type="common">roselle</name>
    <dbReference type="NCBI Taxonomy" id="183260"/>
    <lineage>
        <taxon>Eukaryota</taxon>
        <taxon>Viridiplantae</taxon>
        <taxon>Streptophyta</taxon>
        <taxon>Embryophyta</taxon>
        <taxon>Tracheophyta</taxon>
        <taxon>Spermatophyta</taxon>
        <taxon>Magnoliopsida</taxon>
        <taxon>eudicotyledons</taxon>
        <taxon>Gunneridae</taxon>
        <taxon>Pentapetalae</taxon>
        <taxon>rosids</taxon>
        <taxon>malvids</taxon>
        <taxon>Malvales</taxon>
        <taxon>Malvaceae</taxon>
        <taxon>Malvoideae</taxon>
        <taxon>Hibiscus</taxon>
    </lineage>
</organism>
<dbReference type="EMBL" id="JBBPBM010000007">
    <property type="protein sequence ID" value="KAK8575140.1"/>
    <property type="molecule type" value="Genomic_DNA"/>
</dbReference>
<dbReference type="Proteomes" id="UP001472677">
    <property type="component" value="Unassembled WGS sequence"/>
</dbReference>
<protein>
    <submittedName>
        <fullName evidence="1">Uncharacterized protein</fullName>
    </submittedName>
</protein>
<comment type="caution">
    <text evidence="1">The sequence shown here is derived from an EMBL/GenBank/DDBJ whole genome shotgun (WGS) entry which is preliminary data.</text>
</comment>
<evidence type="ECO:0000313" key="1">
    <source>
        <dbReference type="EMBL" id="KAK8575140.1"/>
    </source>
</evidence>
<keyword evidence="2" id="KW-1185">Reference proteome</keyword>
<accession>A0ABR2F9Y6</accession>
<sequence>MQRGLKVRKSTGSKPGDRIVLAEWVTSFASQILNPPRGVHVGGDGDARNDQIHAMVYSLNDGDSHYDSQWEDIGM</sequence>
<evidence type="ECO:0000313" key="2">
    <source>
        <dbReference type="Proteomes" id="UP001472677"/>
    </source>
</evidence>